<proteinExistence type="predicted"/>
<protein>
    <recommendedName>
        <fullName evidence="1">Heterokaryon incompatibility domain-containing protein</fullName>
    </recommendedName>
</protein>
<evidence type="ECO:0000313" key="3">
    <source>
        <dbReference type="Proteomes" id="UP001215151"/>
    </source>
</evidence>
<dbReference type="Proteomes" id="UP001215151">
    <property type="component" value="Unassembled WGS sequence"/>
</dbReference>
<dbReference type="EMBL" id="JAPEVG010000042">
    <property type="protein sequence ID" value="KAJ8489931.1"/>
    <property type="molecule type" value="Genomic_DNA"/>
</dbReference>
<keyword evidence="3" id="KW-1185">Reference proteome</keyword>
<evidence type="ECO:0000259" key="1">
    <source>
        <dbReference type="Pfam" id="PF06985"/>
    </source>
</evidence>
<dbReference type="InterPro" id="IPR010730">
    <property type="entry name" value="HET"/>
</dbReference>
<dbReference type="Pfam" id="PF06985">
    <property type="entry name" value="HET"/>
    <property type="match status" value="1"/>
</dbReference>
<gene>
    <name evidence="2" type="ORF">ONZ51_g2647</name>
</gene>
<feature type="domain" description="Heterokaryon incompatibility" evidence="1">
    <location>
        <begin position="201"/>
        <end position="370"/>
    </location>
</feature>
<comment type="caution">
    <text evidence="2">The sequence shown here is derived from an EMBL/GenBank/DDBJ whole genome shotgun (WGS) entry which is preliminary data.</text>
</comment>
<dbReference type="PANTHER" id="PTHR33112:SF16">
    <property type="entry name" value="HETEROKARYON INCOMPATIBILITY DOMAIN-CONTAINING PROTEIN"/>
    <property type="match status" value="1"/>
</dbReference>
<name>A0AAD7TZU8_9APHY</name>
<sequence length="696" mass="79176">MAFSPRPPMICPTAWEGVIASQYGLFCDSVNSHLDKLGNLYWTGGYKYTMSSAEWLKCAQDGCLWCRFLAKRFLGRLSISPQWPSDTTNVRVGRNRNQVWREEEVTIVVNGFGESFKLHTMEGNPAARYIKNRILISQVGKPYALDLAKTCIEECVHDHPECQAITAYPIGYAPLPTRLIDCSDPDCLRIVETDPVMRETYIALSYVWGEDQPHRTTEMNLSSYKLRINPTDLPQTILDAIHVTRALGIDLLWIDGLCIVQDSEKDVHLELARMRDVYRNAFLTIDASSAARVSEGFLQDRELESIPCAVLPFVCPLSEPIEQSADRAAHWQLGSVYVSEYDIGYCTESTGVEEDPHNNHTGSRGWCLQERLLSTRSLVFTYQTLQLQCQAKTRNIGGAHHYDFYDVARLPFAVFLPHRHVARHSYEWMHIYVQWQEIICDYTFRKLTNPEDKLTAISAAAEMFAPILGPEYVAGLWRPSLLKDLLWQSHDLHIPRTTEYRGPSWSWASTDSSVYWVCLLEHADSKFLAEVAKCTATLKSEQLPFGPVTAASLILRCPILPLKWGVDKDADGTPTRKLYIDHPLSSLFPLKEELTFNGDYPSLPEPGLEAWFAPLLNRGFPLVVNLVGLVVTRADIDVWRRKGTQVEGDVYRRVGMASREVRLDVGPWSNTDEERIEIRRIRAMMSQIPMLDIELV</sequence>
<dbReference type="AlphaFoldDB" id="A0AAD7TZU8"/>
<accession>A0AAD7TZU8</accession>
<reference evidence="2" key="1">
    <citation type="submission" date="2022-11" db="EMBL/GenBank/DDBJ databases">
        <title>Genome Sequence of Cubamyces cubensis.</title>
        <authorList>
            <person name="Buettner E."/>
        </authorList>
    </citation>
    <scope>NUCLEOTIDE SEQUENCE</scope>
    <source>
        <strain evidence="2">MPL-01</strain>
    </source>
</reference>
<evidence type="ECO:0000313" key="2">
    <source>
        <dbReference type="EMBL" id="KAJ8489931.1"/>
    </source>
</evidence>
<organism evidence="2 3">
    <name type="scientific">Trametes cubensis</name>
    <dbReference type="NCBI Taxonomy" id="1111947"/>
    <lineage>
        <taxon>Eukaryota</taxon>
        <taxon>Fungi</taxon>
        <taxon>Dikarya</taxon>
        <taxon>Basidiomycota</taxon>
        <taxon>Agaricomycotina</taxon>
        <taxon>Agaricomycetes</taxon>
        <taxon>Polyporales</taxon>
        <taxon>Polyporaceae</taxon>
        <taxon>Trametes</taxon>
    </lineage>
</organism>
<dbReference type="PANTHER" id="PTHR33112">
    <property type="entry name" value="DOMAIN PROTEIN, PUTATIVE-RELATED"/>
    <property type="match status" value="1"/>
</dbReference>